<keyword evidence="4" id="KW-0812">Transmembrane</keyword>
<comment type="similarity">
    <text evidence="2">Belongs to the OmpP1/FadL family.</text>
</comment>
<evidence type="ECO:0000256" key="2">
    <source>
        <dbReference type="ARBA" id="ARBA00008163"/>
    </source>
</evidence>
<evidence type="ECO:0000256" key="5">
    <source>
        <dbReference type="ARBA" id="ARBA00022729"/>
    </source>
</evidence>
<evidence type="ECO:0000256" key="6">
    <source>
        <dbReference type="ARBA" id="ARBA00023136"/>
    </source>
</evidence>
<dbReference type="Proteomes" id="UP000016540">
    <property type="component" value="Unassembled WGS sequence"/>
</dbReference>
<keyword evidence="5" id="KW-0732">Signal</keyword>
<evidence type="ECO:0000256" key="3">
    <source>
        <dbReference type="ARBA" id="ARBA00022452"/>
    </source>
</evidence>
<dbReference type="SMR" id="R8B0J9"/>
<dbReference type="HOGENOM" id="CLU_615101_0_0_6"/>
<comment type="subcellular location">
    <subcellularLocation>
        <location evidence="1">Cell outer membrane</location>
        <topology evidence="1">Multi-pass membrane protein</topology>
    </subcellularLocation>
</comment>
<evidence type="ECO:0000313" key="8">
    <source>
        <dbReference type="EMBL" id="EON92106.1"/>
    </source>
</evidence>
<dbReference type="Pfam" id="PF03349">
    <property type="entry name" value="Toluene_X"/>
    <property type="match status" value="1"/>
</dbReference>
<dbReference type="EMBL" id="ASAD01000011">
    <property type="protein sequence ID" value="EON92106.1"/>
    <property type="molecule type" value="Genomic_DNA"/>
</dbReference>
<dbReference type="AlphaFoldDB" id="R8B0J9"/>
<accession>R8B0J9</accession>
<dbReference type="OrthoDB" id="6079686at2"/>
<sequence length="443" mass="47945">MSYMIRRSVLFSRLVFATSLVGVSPLVSASMGNIGSTYGVLPTDIASAQALSMFNTQVSANFYNPAYLASDSRGELTTGLLHAQPDLEATGSNGTFSFEKESQHVLIGMKTDLTSMFRNGPPIYLGFIAGVEKYGKEMLAFGSQTSSEGQFLEYGRQPLFLNIGAASNVWRGVSVGASARVTLHASAELRAVSDLAGNTEKEKLSVDAQPSVRLIYSTSVDLGRTFCQESQCLLSGWEVAAVYRTSSDTNTTVDSSVVIPGLIPASAPLEFTIRTYDSYQPETLALGLQYKGGGWRIGGSLEQQNWSGLSDKFEGDQIKDQAEVRFDDIIVPRIGGEYQFHPNFALTTGLAYQESPLGDGLTPDVNYYDSDRFIVGLGLSAQYEQTRLLAYPVRLDIGYQFHQLDDREFELSSTGSGNETVTNGQVTAGGEVHVIAGSITLKF</sequence>
<dbReference type="GO" id="GO:0009279">
    <property type="term" value="C:cell outer membrane"/>
    <property type="evidence" value="ECO:0007669"/>
    <property type="project" value="UniProtKB-SubCell"/>
</dbReference>
<dbReference type="PANTHER" id="PTHR35093:SF8">
    <property type="entry name" value="OUTER MEMBRANE PROTEIN NMB0088-RELATED"/>
    <property type="match status" value="1"/>
</dbReference>
<dbReference type="PANTHER" id="PTHR35093">
    <property type="entry name" value="OUTER MEMBRANE PROTEIN NMB0088-RELATED"/>
    <property type="match status" value="1"/>
</dbReference>
<dbReference type="STRING" id="1318628.MARLIPOL_10806"/>
<reference evidence="8 9" key="1">
    <citation type="journal article" date="2013" name="Genome Announc.">
        <title>Draft Genome Sequence of the Moderately Halophilic Bacterium Marinobacter lipolyticus Strain SM19.</title>
        <authorList>
            <person name="Papke R.T."/>
            <person name="de la Haba R.R."/>
            <person name="Infante-Dominguez C."/>
            <person name="Perez D."/>
            <person name="Sanchez-Porro C."/>
            <person name="Lapierre P."/>
            <person name="Ventosa A."/>
        </authorList>
    </citation>
    <scope>NUCLEOTIDE SEQUENCE [LARGE SCALE GENOMIC DNA]</scope>
    <source>
        <strain evidence="8 9">SM19</strain>
    </source>
</reference>
<evidence type="ECO:0000256" key="7">
    <source>
        <dbReference type="ARBA" id="ARBA00023237"/>
    </source>
</evidence>
<dbReference type="PATRIC" id="fig|1318628.3.peg.2157"/>
<dbReference type="InterPro" id="IPR005017">
    <property type="entry name" value="OMPP1/FadL/TodX"/>
</dbReference>
<dbReference type="RefSeq" id="WP_012138193.1">
    <property type="nucleotide sequence ID" value="NZ_KE007325.1"/>
</dbReference>
<dbReference type="SUPFAM" id="SSF56935">
    <property type="entry name" value="Porins"/>
    <property type="match status" value="1"/>
</dbReference>
<dbReference type="GO" id="GO:0015483">
    <property type="term" value="F:long-chain fatty acid transporting porin activity"/>
    <property type="evidence" value="ECO:0007669"/>
    <property type="project" value="TreeGrafter"/>
</dbReference>
<evidence type="ECO:0000313" key="9">
    <source>
        <dbReference type="Proteomes" id="UP000016540"/>
    </source>
</evidence>
<protein>
    <submittedName>
        <fullName evidence="8">Aromatic hydrocarbon degradation membrane protein</fullName>
    </submittedName>
</protein>
<dbReference type="eggNOG" id="COG2067">
    <property type="taxonomic scope" value="Bacteria"/>
</dbReference>
<keyword evidence="6" id="KW-0472">Membrane</keyword>
<name>R8B0J9_9GAMM</name>
<keyword evidence="7" id="KW-0998">Cell outer membrane</keyword>
<keyword evidence="3" id="KW-1134">Transmembrane beta strand</keyword>
<keyword evidence="9" id="KW-1185">Reference proteome</keyword>
<gene>
    <name evidence="8" type="ORF">MARLIPOL_10806</name>
</gene>
<comment type="caution">
    <text evidence="8">The sequence shown here is derived from an EMBL/GenBank/DDBJ whole genome shotgun (WGS) entry which is preliminary data.</text>
</comment>
<organism evidence="8 9">
    <name type="scientific">Marinobacter lipolyticus SM19</name>
    <dbReference type="NCBI Taxonomy" id="1318628"/>
    <lineage>
        <taxon>Bacteria</taxon>
        <taxon>Pseudomonadati</taxon>
        <taxon>Pseudomonadota</taxon>
        <taxon>Gammaproteobacteria</taxon>
        <taxon>Pseudomonadales</taxon>
        <taxon>Marinobacteraceae</taxon>
        <taxon>Marinobacter</taxon>
    </lineage>
</organism>
<proteinExistence type="inferred from homology"/>
<evidence type="ECO:0000256" key="1">
    <source>
        <dbReference type="ARBA" id="ARBA00004571"/>
    </source>
</evidence>
<evidence type="ECO:0000256" key="4">
    <source>
        <dbReference type="ARBA" id="ARBA00022692"/>
    </source>
</evidence>
<dbReference type="Gene3D" id="2.40.160.60">
    <property type="entry name" value="Outer membrane protein transport protein (OMPP1/FadL/TodX)"/>
    <property type="match status" value="1"/>
</dbReference>